<dbReference type="Proteomes" id="UP000177625">
    <property type="component" value="Unassembled WGS sequence"/>
</dbReference>
<evidence type="ECO:0000313" key="3">
    <source>
        <dbReference type="EMBL" id="CZT41144.1"/>
    </source>
</evidence>
<reference evidence="4" key="1">
    <citation type="submission" date="2016-03" db="EMBL/GenBank/DDBJ databases">
        <authorList>
            <person name="Guldener U."/>
        </authorList>
    </citation>
    <scope>NUCLEOTIDE SEQUENCE [LARGE SCALE GENOMIC DNA]</scope>
</reference>
<evidence type="ECO:0000256" key="1">
    <source>
        <dbReference type="SAM" id="MobiDB-lite"/>
    </source>
</evidence>
<dbReference type="GO" id="GO:0005524">
    <property type="term" value="F:ATP binding"/>
    <property type="evidence" value="ECO:0007669"/>
    <property type="project" value="InterPro"/>
</dbReference>
<feature type="domain" description="AAA+ ATPase" evidence="2">
    <location>
        <begin position="726"/>
        <end position="853"/>
    </location>
</feature>
<keyword evidence="4" id="KW-1185">Reference proteome</keyword>
<evidence type="ECO:0000259" key="2">
    <source>
        <dbReference type="SMART" id="SM00382"/>
    </source>
</evidence>
<feature type="region of interest" description="Disordered" evidence="1">
    <location>
        <begin position="359"/>
        <end position="382"/>
    </location>
</feature>
<dbReference type="InterPro" id="IPR003959">
    <property type="entry name" value="ATPase_AAA_core"/>
</dbReference>
<dbReference type="PANTHER" id="PTHR46411:SF3">
    <property type="entry name" value="AAA+ ATPASE DOMAIN-CONTAINING PROTEIN"/>
    <property type="match status" value="1"/>
</dbReference>
<dbReference type="SUPFAM" id="SSF52540">
    <property type="entry name" value="P-loop containing nucleoside triphosphate hydrolases"/>
    <property type="match status" value="1"/>
</dbReference>
<dbReference type="InterPro" id="IPR027417">
    <property type="entry name" value="P-loop_NTPase"/>
</dbReference>
<dbReference type="PANTHER" id="PTHR46411">
    <property type="entry name" value="FAMILY ATPASE, PUTATIVE-RELATED"/>
    <property type="match status" value="1"/>
</dbReference>
<dbReference type="InterPro" id="IPR054289">
    <property type="entry name" value="DUF7025"/>
</dbReference>
<proteinExistence type="predicted"/>
<evidence type="ECO:0000313" key="4">
    <source>
        <dbReference type="Proteomes" id="UP000177625"/>
    </source>
</evidence>
<dbReference type="Gene3D" id="3.40.50.300">
    <property type="entry name" value="P-loop containing nucleotide triphosphate hydrolases"/>
    <property type="match status" value="1"/>
</dbReference>
<gene>
    <name evidence="3" type="ORF">RSE6_00844</name>
</gene>
<dbReference type="Pfam" id="PF22942">
    <property type="entry name" value="DUF7025"/>
    <property type="match status" value="1"/>
</dbReference>
<dbReference type="Pfam" id="PF00004">
    <property type="entry name" value="AAA"/>
    <property type="match status" value="1"/>
</dbReference>
<dbReference type="InterPro" id="IPR003593">
    <property type="entry name" value="AAA+_ATPase"/>
</dbReference>
<name>A0A1E1LWB0_RHYSE</name>
<dbReference type="GO" id="GO:0016887">
    <property type="term" value="F:ATP hydrolysis activity"/>
    <property type="evidence" value="ECO:0007669"/>
    <property type="project" value="InterPro"/>
</dbReference>
<accession>A0A1E1LWB0</accession>
<dbReference type="EMBL" id="FJVC01000019">
    <property type="protein sequence ID" value="CZT41144.1"/>
    <property type="molecule type" value="Genomic_DNA"/>
</dbReference>
<dbReference type="SMART" id="SM00382">
    <property type="entry name" value="AAA"/>
    <property type="match status" value="1"/>
</dbReference>
<organism evidence="3 4">
    <name type="scientific">Rhynchosporium secalis</name>
    <name type="common">Barley scald fungus</name>
    <dbReference type="NCBI Taxonomy" id="38038"/>
    <lineage>
        <taxon>Eukaryota</taxon>
        <taxon>Fungi</taxon>
        <taxon>Dikarya</taxon>
        <taxon>Ascomycota</taxon>
        <taxon>Pezizomycotina</taxon>
        <taxon>Leotiomycetes</taxon>
        <taxon>Helotiales</taxon>
        <taxon>Ploettnerulaceae</taxon>
        <taxon>Rhynchosporium</taxon>
    </lineage>
</organism>
<sequence>MDPLAASIGVTKLISDIDKQRFQNIEASNAARVHLGDIYTIGRGFYGEQTSQARTSRDLELERLARQVIREIEDSEVYISILQEVQSLFDASSEDFPSSIKAALSSCISHQSVLDDCRQELMITEEKKSVSKTELKEYQKSFLEASQAFRRSVLLFRQLIIGSRADTYINVISTGDHNYGTINSPKEGEIVIGDVRIQPQQSSNVYVNNSINGNINNSAIVEQQVIPATNTSMGKTRDVVERSGLLAFIRDFEGTPMIMEDASDNRHIADKVITLTWYRNEESMSRMTDFFLVKTGPFDMLLGKEFIDDEFSTHFPEAYTQYHREDQGTEDPQTLLQARLRPMTPVEAAQYEVDKKAKRVADDKAEAQRREEKARKLRERPSRTMPTDQFLDILKSRGTNQELPPLIAAADKVEAKELRARDSTLEFKKVNEVYDKKEYKYKVVESFTPADEANELDHYIFVARTRLDIKSSGLRDILRKVFRDVQGVCLQEEKPSVEQKLLYHFILKLEEYRQSPSLNLDGSALEHLDLLLGFIRTAYASTTERLIPLLKKHQITYDLLWTLFKPNALAHTKCFGTSQLRCVSEERMRADLTISGRKFLTMMGVHFYEYEGKAFYIEKGQIIELFIKSQVVVDAAYFREENPNYARPSIKNSDKGSAASWDLIGLDITKEVSASAKDSAIDPSEVPLDVLYIPLRKKKAVQALSEAYVKRAMAYSFNNIVVGKGQGFSVLLHGLPSIRKTLTAELITEHLRRPLMPVSASELGTTAETVEMQLPRIFKRASRWKAVLLLDEADVLLEQRLSHDIHRNALVCVFLRTLEYYPGIIFLTTNRVEQIDNAIASRIHFKLKYDKLNLA</sequence>
<dbReference type="AlphaFoldDB" id="A0A1E1LWB0"/>
<protein>
    <recommendedName>
        <fullName evidence="2">AAA+ ATPase domain-containing protein</fullName>
    </recommendedName>
</protein>